<feature type="signal peptide" evidence="5">
    <location>
        <begin position="1"/>
        <end position="26"/>
    </location>
</feature>
<keyword evidence="4 5" id="KW-0732">Signal</keyword>
<evidence type="ECO:0000256" key="5">
    <source>
        <dbReference type="SAM" id="SignalP"/>
    </source>
</evidence>
<evidence type="ECO:0000313" key="7">
    <source>
        <dbReference type="EMBL" id="MDD7973339.1"/>
    </source>
</evidence>
<protein>
    <submittedName>
        <fullName evidence="7">ABC transporter substrate-binding protein</fullName>
    </submittedName>
</protein>
<dbReference type="CDD" id="cd08512">
    <property type="entry name" value="PBP2_NikA_DppA_OppA_like_7"/>
    <property type="match status" value="1"/>
</dbReference>
<organism evidence="7 8">
    <name type="scientific">Roseinatronobacter alkalisoli</name>
    <dbReference type="NCBI Taxonomy" id="3028235"/>
    <lineage>
        <taxon>Bacteria</taxon>
        <taxon>Pseudomonadati</taxon>
        <taxon>Pseudomonadota</taxon>
        <taxon>Alphaproteobacteria</taxon>
        <taxon>Rhodobacterales</taxon>
        <taxon>Paracoccaceae</taxon>
        <taxon>Roseinatronobacter</taxon>
    </lineage>
</organism>
<evidence type="ECO:0000259" key="6">
    <source>
        <dbReference type="Pfam" id="PF00496"/>
    </source>
</evidence>
<dbReference type="Pfam" id="PF00496">
    <property type="entry name" value="SBP_bac_5"/>
    <property type="match status" value="1"/>
</dbReference>
<comment type="similarity">
    <text evidence="2">Belongs to the bacterial solute-binding protein 5 family.</text>
</comment>
<comment type="caution">
    <text evidence="7">The sequence shown here is derived from an EMBL/GenBank/DDBJ whole genome shotgun (WGS) entry which is preliminary data.</text>
</comment>
<dbReference type="InterPro" id="IPR039424">
    <property type="entry name" value="SBP_5"/>
</dbReference>
<gene>
    <name evidence="7" type="ORF">PUT78_19890</name>
</gene>
<evidence type="ECO:0000256" key="4">
    <source>
        <dbReference type="ARBA" id="ARBA00022729"/>
    </source>
</evidence>
<keyword evidence="8" id="KW-1185">Reference proteome</keyword>
<dbReference type="Gene3D" id="3.40.190.10">
    <property type="entry name" value="Periplasmic binding protein-like II"/>
    <property type="match status" value="1"/>
</dbReference>
<comment type="subcellular location">
    <subcellularLocation>
        <location evidence="1">Periplasm</location>
    </subcellularLocation>
</comment>
<evidence type="ECO:0000256" key="1">
    <source>
        <dbReference type="ARBA" id="ARBA00004418"/>
    </source>
</evidence>
<dbReference type="InterPro" id="IPR030678">
    <property type="entry name" value="Peptide/Ni-bd"/>
</dbReference>
<name>A0ABT5TEF2_9RHOB</name>
<dbReference type="PANTHER" id="PTHR30290:SF10">
    <property type="entry name" value="PERIPLASMIC OLIGOPEPTIDE-BINDING PROTEIN-RELATED"/>
    <property type="match status" value="1"/>
</dbReference>
<reference evidence="7" key="1">
    <citation type="submission" date="2023-02" db="EMBL/GenBank/DDBJ databases">
        <title>Description of Roseinatronobacter alkalisoli sp. nov., an alkaliphilic bacerium isolated from soda soil.</title>
        <authorList>
            <person name="Wei W."/>
        </authorList>
    </citation>
    <scope>NUCLEOTIDE SEQUENCE</scope>
    <source>
        <strain evidence="7">HJB301</strain>
    </source>
</reference>
<accession>A0ABT5TEF2</accession>
<sequence>MRKISAMPMAALLLSTSLILPGGTFANTPSDTLVYGTSLAQVISLDPHQGQEVTALEIMANLYDRLVGSGPDGTLTPQLAESWDLTDESITFHLRENATFATGEPVTADDVVWSLTRLMTLNQAPASKLQPAGYTAENIADMVHAVDERTFRIDLTGDIAADLLLYRLSEVAASVVNRATVEPHDNDGDLGNGWLRTNAAGSGPFLLSRWAPNDIVLMDARADYWNGAPQLSRVIMRHVPESQVERLMLERGDIDIAGALSAGDITYFTNSENVTIQSVPTGGFYVLAMNMERPELSDPRVREAIFRAIDHEGIEAAILGPYGRTRHVPVPVDFAHAIPDPEGWGYDPEAARTLLEEAGFGGGFSLTIKTIAQTPRVELATAVQAGLAEIGIQASVIQGSGADIVSMHRARDFDILIPQTGSYMPNVMGSMEQFSSNPDNSREANNAGNFVWRSAWDIPELTQITAEALRENDAERRGELYEQMQYQFVESVPAVFPMFERFQPIVLSNRVQGYQGHAQNVVRLENVTKTD</sequence>
<feature type="chain" id="PRO_5046626412" evidence="5">
    <location>
        <begin position="27"/>
        <end position="531"/>
    </location>
</feature>
<dbReference type="Gene3D" id="3.90.76.10">
    <property type="entry name" value="Dipeptide-binding Protein, Domain 1"/>
    <property type="match status" value="1"/>
</dbReference>
<proteinExistence type="inferred from homology"/>
<dbReference type="Gene3D" id="3.10.105.10">
    <property type="entry name" value="Dipeptide-binding Protein, Domain 3"/>
    <property type="match status" value="1"/>
</dbReference>
<dbReference type="EMBL" id="JAQZSM010000031">
    <property type="protein sequence ID" value="MDD7973339.1"/>
    <property type="molecule type" value="Genomic_DNA"/>
</dbReference>
<dbReference type="PANTHER" id="PTHR30290">
    <property type="entry name" value="PERIPLASMIC BINDING COMPONENT OF ABC TRANSPORTER"/>
    <property type="match status" value="1"/>
</dbReference>
<evidence type="ECO:0000256" key="3">
    <source>
        <dbReference type="ARBA" id="ARBA00022448"/>
    </source>
</evidence>
<feature type="domain" description="Solute-binding protein family 5" evidence="6">
    <location>
        <begin position="75"/>
        <end position="440"/>
    </location>
</feature>
<dbReference type="PIRSF" id="PIRSF002741">
    <property type="entry name" value="MppA"/>
    <property type="match status" value="1"/>
</dbReference>
<evidence type="ECO:0000256" key="2">
    <source>
        <dbReference type="ARBA" id="ARBA00005695"/>
    </source>
</evidence>
<dbReference type="Proteomes" id="UP001431784">
    <property type="component" value="Unassembled WGS sequence"/>
</dbReference>
<dbReference type="RefSeq" id="WP_274354009.1">
    <property type="nucleotide sequence ID" value="NZ_JAQZSM010000031.1"/>
</dbReference>
<evidence type="ECO:0000313" key="8">
    <source>
        <dbReference type="Proteomes" id="UP001431784"/>
    </source>
</evidence>
<dbReference type="InterPro" id="IPR000914">
    <property type="entry name" value="SBP_5_dom"/>
</dbReference>
<keyword evidence="3" id="KW-0813">Transport</keyword>
<dbReference type="SUPFAM" id="SSF53850">
    <property type="entry name" value="Periplasmic binding protein-like II"/>
    <property type="match status" value="1"/>
</dbReference>